<keyword evidence="3" id="KW-0863">Zinc-finger</keyword>
<evidence type="ECO:0000256" key="4">
    <source>
        <dbReference type="ARBA" id="ARBA00022833"/>
    </source>
</evidence>
<evidence type="ECO:0000313" key="8">
    <source>
        <dbReference type="EMBL" id="KAJ8321556.1"/>
    </source>
</evidence>
<evidence type="ECO:0000256" key="3">
    <source>
        <dbReference type="ARBA" id="ARBA00022771"/>
    </source>
</evidence>
<feature type="compositionally biased region" description="Polar residues" evidence="6">
    <location>
        <begin position="210"/>
        <end position="223"/>
    </location>
</feature>
<sequence length="418" mass="45913">MFYSQELRKALGLHSDQLPLFIYKMRVMGYPPGWLEDAKVQTSGLAMFDKDGKEVVSNEDTLEDGEVKEKKPPEATMDFDMNRIIEYPGFTVPVPEDMIDISLKPVLGHLFRLAIAVESNISISNGHFDPPLPIDTPPRKPPLPEETPPPTPENTQLYSKGPFLPPLPVDTPPGKPPIPDGTPPPTPEGLRPKMKLPLPKNPSFVEDTPPETQESDVSSNPIQDKSVSLPSKQTSSSSVSLSSGRSDSPSLEELEKQYQMLQQKLEEGEDTCDVELQVLDSVDDEDDEIIRSDFPQLQRKMTREGSSTSINTFGELGSGSPQNSLPGTPIIITPSSSFTNLNSLQRGGSTSISKDFGTPILSSKPGKVDCLPDAVKFGDGIEDHIPFENLPDSTGTFEKMRGLISKIRDKISFRKKKS</sequence>
<feature type="region of interest" description="Disordered" evidence="6">
    <location>
        <begin position="125"/>
        <end position="258"/>
    </location>
</feature>
<feature type="compositionally biased region" description="Pro residues" evidence="6">
    <location>
        <begin position="130"/>
        <end position="152"/>
    </location>
</feature>
<feature type="compositionally biased region" description="Pro residues" evidence="6">
    <location>
        <begin position="163"/>
        <end position="187"/>
    </location>
</feature>
<comment type="caution">
    <text evidence="8">The sequence shown here is derived from an EMBL/GenBank/DDBJ whole genome shotgun (WGS) entry which is preliminary data.</text>
</comment>
<feature type="domain" description="PSP proline-rich" evidence="7">
    <location>
        <begin position="4"/>
        <end position="47"/>
    </location>
</feature>
<comment type="subcellular location">
    <subcellularLocation>
        <location evidence="1">Nucleus</location>
    </subcellularLocation>
</comment>
<keyword evidence="4" id="KW-0862">Zinc</keyword>
<dbReference type="InterPro" id="IPR006568">
    <property type="entry name" value="PSP_pro-rich"/>
</dbReference>
<evidence type="ECO:0000313" key="9">
    <source>
        <dbReference type="Proteomes" id="UP001217089"/>
    </source>
</evidence>
<dbReference type="InterPro" id="IPR052115">
    <property type="entry name" value="NEXT_complex_subunit_ZCCHC8"/>
</dbReference>
<organism evidence="8 9">
    <name type="scientific">Tegillarca granosa</name>
    <name type="common">Malaysian cockle</name>
    <name type="synonym">Anadara granosa</name>
    <dbReference type="NCBI Taxonomy" id="220873"/>
    <lineage>
        <taxon>Eukaryota</taxon>
        <taxon>Metazoa</taxon>
        <taxon>Spiralia</taxon>
        <taxon>Lophotrochozoa</taxon>
        <taxon>Mollusca</taxon>
        <taxon>Bivalvia</taxon>
        <taxon>Autobranchia</taxon>
        <taxon>Pteriomorphia</taxon>
        <taxon>Arcoida</taxon>
        <taxon>Arcoidea</taxon>
        <taxon>Arcidae</taxon>
        <taxon>Tegillarca</taxon>
    </lineage>
</organism>
<dbReference type="EMBL" id="JARBDR010000031">
    <property type="protein sequence ID" value="KAJ8321556.1"/>
    <property type="molecule type" value="Genomic_DNA"/>
</dbReference>
<reference evidence="8 9" key="1">
    <citation type="submission" date="2022-12" db="EMBL/GenBank/DDBJ databases">
        <title>Chromosome-level genome of Tegillarca granosa.</title>
        <authorList>
            <person name="Kim J."/>
        </authorList>
    </citation>
    <scope>NUCLEOTIDE SEQUENCE [LARGE SCALE GENOMIC DNA]</scope>
    <source>
        <strain evidence="8">Teg-2019</strain>
        <tissue evidence="8">Adductor muscle</tissue>
    </source>
</reference>
<feature type="compositionally biased region" description="Low complexity" evidence="6">
    <location>
        <begin position="225"/>
        <end position="249"/>
    </location>
</feature>
<dbReference type="PANTHER" id="PTHR13316">
    <property type="entry name" value="ZINC FINGER, CCHC DOMAIN CONTAINING 8"/>
    <property type="match status" value="1"/>
</dbReference>
<dbReference type="Proteomes" id="UP001217089">
    <property type="component" value="Unassembled WGS sequence"/>
</dbReference>
<evidence type="ECO:0000256" key="2">
    <source>
        <dbReference type="ARBA" id="ARBA00022723"/>
    </source>
</evidence>
<gene>
    <name evidence="8" type="ORF">KUTeg_000894</name>
</gene>
<dbReference type="SMART" id="SM00581">
    <property type="entry name" value="PSP"/>
    <property type="match status" value="1"/>
</dbReference>
<accession>A0ABQ9FXU2</accession>
<keyword evidence="9" id="KW-1185">Reference proteome</keyword>
<keyword evidence="2" id="KW-0479">Metal-binding</keyword>
<evidence type="ECO:0000256" key="6">
    <source>
        <dbReference type="SAM" id="MobiDB-lite"/>
    </source>
</evidence>
<dbReference type="Pfam" id="PF04046">
    <property type="entry name" value="PSP"/>
    <property type="match status" value="1"/>
</dbReference>
<keyword evidence="5" id="KW-0539">Nucleus</keyword>
<evidence type="ECO:0000256" key="1">
    <source>
        <dbReference type="ARBA" id="ARBA00004123"/>
    </source>
</evidence>
<dbReference type="PANTHER" id="PTHR13316:SF0">
    <property type="entry name" value="ZINC FINGER CCHC DOMAIN-CONTAINING PROTEIN 8"/>
    <property type="match status" value="1"/>
</dbReference>
<proteinExistence type="predicted"/>
<evidence type="ECO:0000256" key="5">
    <source>
        <dbReference type="ARBA" id="ARBA00023242"/>
    </source>
</evidence>
<name>A0ABQ9FXU2_TEGGR</name>
<protein>
    <recommendedName>
        <fullName evidence="7">PSP proline-rich domain-containing protein</fullName>
    </recommendedName>
</protein>
<feature type="region of interest" description="Disordered" evidence="6">
    <location>
        <begin position="287"/>
        <end position="331"/>
    </location>
</feature>
<evidence type="ECO:0000259" key="7">
    <source>
        <dbReference type="SMART" id="SM00581"/>
    </source>
</evidence>